<keyword evidence="1" id="KW-0830">Ubiquinone</keyword>
<gene>
    <name evidence="1" type="ORF">SAMN02982985_04445</name>
</gene>
<name>A0A1I4RSC9_9BURK</name>
<dbReference type="GO" id="GO:0032259">
    <property type="term" value="P:methylation"/>
    <property type="evidence" value="ECO:0007669"/>
    <property type="project" value="UniProtKB-KW"/>
</dbReference>
<keyword evidence="1" id="KW-0489">Methyltransferase</keyword>
<dbReference type="STRING" id="758825.SAMN02982985_04445"/>
<reference evidence="1 2" key="1">
    <citation type="submission" date="2016-10" db="EMBL/GenBank/DDBJ databases">
        <authorList>
            <person name="de Groot N.N."/>
        </authorList>
    </citation>
    <scope>NUCLEOTIDE SEQUENCE [LARGE SCALE GENOMIC DNA]</scope>
    <source>
        <strain evidence="1 2">ATCC 43154</strain>
    </source>
</reference>
<dbReference type="RefSeq" id="WP_093389901.1">
    <property type="nucleotide sequence ID" value="NZ_FOTW01000023.1"/>
</dbReference>
<dbReference type="CDD" id="cd02440">
    <property type="entry name" value="AdoMet_MTases"/>
    <property type="match status" value="1"/>
</dbReference>
<dbReference type="EMBL" id="FOTW01000023">
    <property type="protein sequence ID" value="SFM54920.1"/>
    <property type="molecule type" value="Genomic_DNA"/>
</dbReference>
<evidence type="ECO:0000313" key="1">
    <source>
        <dbReference type="EMBL" id="SFM54920.1"/>
    </source>
</evidence>
<dbReference type="Proteomes" id="UP000199470">
    <property type="component" value="Unassembled WGS sequence"/>
</dbReference>
<keyword evidence="1" id="KW-0808">Transferase</keyword>
<protein>
    <submittedName>
        <fullName evidence="1">Ubiquinone/menaquinone biosynthesis C-methylase UbiE</fullName>
    </submittedName>
</protein>
<dbReference type="OrthoDB" id="4697647at2"/>
<organism evidence="1 2">
    <name type="scientific">Rugamonas rubra</name>
    <dbReference type="NCBI Taxonomy" id="758825"/>
    <lineage>
        <taxon>Bacteria</taxon>
        <taxon>Pseudomonadati</taxon>
        <taxon>Pseudomonadota</taxon>
        <taxon>Betaproteobacteria</taxon>
        <taxon>Burkholderiales</taxon>
        <taxon>Oxalobacteraceae</taxon>
        <taxon>Telluria group</taxon>
        <taxon>Rugamonas</taxon>
    </lineage>
</organism>
<dbReference type="InterPro" id="IPR029063">
    <property type="entry name" value="SAM-dependent_MTases_sf"/>
</dbReference>
<dbReference type="GO" id="GO:0008168">
    <property type="term" value="F:methyltransferase activity"/>
    <property type="evidence" value="ECO:0007669"/>
    <property type="project" value="UniProtKB-KW"/>
</dbReference>
<keyword evidence="2" id="KW-1185">Reference proteome</keyword>
<proteinExistence type="predicted"/>
<sequence length="274" mass="30852">MNYGGIELTGDKHDVEFLKKNADCIRSRALHLPHLDQPISLINYVRIANDIESRLRSVTAKNAAGKHLNPRVLDWGCGYGQMTWLLKRRSFNITSFDIGHDDAVLPDIPLCHTLQVTRTTHPTQLPFQEETFEAVLSCGVLEHVDECSGEVGNERKSLTEIARVLTPNGRFLIYQLPQKAAWQEAVVRRLKLGYSHPRRYSAAEIELLLTEAGFRMVHLRRANLIPKNLTGMPNAIRKIYSVFGPALVLLDGFLCRIPLLNRIAGVLEIEAVKA</sequence>
<dbReference type="Gene3D" id="3.40.50.150">
    <property type="entry name" value="Vaccinia Virus protein VP39"/>
    <property type="match status" value="1"/>
</dbReference>
<accession>A0A1I4RSC9</accession>
<dbReference type="Pfam" id="PF13489">
    <property type="entry name" value="Methyltransf_23"/>
    <property type="match status" value="1"/>
</dbReference>
<dbReference type="SUPFAM" id="SSF53335">
    <property type="entry name" value="S-adenosyl-L-methionine-dependent methyltransferases"/>
    <property type="match status" value="1"/>
</dbReference>
<dbReference type="AlphaFoldDB" id="A0A1I4RSC9"/>
<evidence type="ECO:0000313" key="2">
    <source>
        <dbReference type="Proteomes" id="UP000199470"/>
    </source>
</evidence>